<gene>
    <name evidence="1" type="ORF">G4177_06000</name>
</gene>
<reference evidence="1 2" key="1">
    <citation type="submission" date="2020-02" db="EMBL/GenBank/DDBJ databases">
        <authorList>
            <person name="Babadi Z.K."/>
            <person name="Risdian C."/>
            <person name="Ebrahimipour G.H."/>
            <person name="Wink J."/>
        </authorList>
    </citation>
    <scope>NUCLEOTIDE SEQUENCE [LARGE SCALE GENOMIC DNA]</scope>
    <source>
        <strain evidence="1 2">ZKHCc1 1396</strain>
    </source>
</reference>
<organism evidence="1 2">
    <name type="scientific">Corallococcus soli</name>
    <dbReference type="NCBI Taxonomy" id="2710757"/>
    <lineage>
        <taxon>Bacteria</taxon>
        <taxon>Pseudomonadati</taxon>
        <taxon>Myxococcota</taxon>
        <taxon>Myxococcia</taxon>
        <taxon>Myxococcales</taxon>
        <taxon>Cystobacterineae</taxon>
        <taxon>Myxococcaceae</taxon>
        <taxon>Corallococcus</taxon>
    </lineage>
</organism>
<evidence type="ECO:0000313" key="2">
    <source>
        <dbReference type="Proteomes" id="UP001516472"/>
    </source>
</evidence>
<dbReference type="RefSeq" id="WP_193347088.1">
    <property type="nucleotide sequence ID" value="NZ_CBCSIP010000161.1"/>
</dbReference>
<comment type="caution">
    <text evidence="1">The sequence shown here is derived from an EMBL/GenBank/DDBJ whole genome shotgun (WGS) entry which is preliminary data.</text>
</comment>
<evidence type="ECO:0000313" key="1">
    <source>
        <dbReference type="EMBL" id="MBE4747730.1"/>
    </source>
</evidence>
<name>A0ABR9PIL1_9BACT</name>
<dbReference type="EMBL" id="JAAIYO010000001">
    <property type="protein sequence ID" value="MBE4747730.1"/>
    <property type="molecule type" value="Genomic_DNA"/>
</dbReference>
<accession>A0ABR9PIL1</accession>
<keyword evidence="2" id="KW-1185">Reference proteome</keyword>
<proteinExistence type="predicted"/>
<dbReference type="Proteomes" id="UP001516472">
    <property type="component" value="Unassembled WGS sequence"/>
</dbReference>
<protein>
    <submittedName>
        <fullName evidence="1">Uncharacterized protein</fullName>
    </submittedName>
</protein>
<sequence>MSATHCHPAAMVRTSLRSGPGVRVTLSDGTGPVVSVWDPDRRAAWLKADDLERKRRERAASCNTVITRRPTR</sequence>